<dbReference type="InterPro" id="IPR005135">
    <property type="entry name" value="Endo/exonuclease/phosphatase"/>
</dbReference>
<dbReference type="Pfam" id="PF03372">
    <property type="entry name" value="Exo_endo_phos"/>
    <property type="match status" value="1"/>
</dbReference>
<dbReference type="Gene3D" id="3.60.10.10">
    <property type="entry name" value="Endonuclease/exonuclease/phosphatase"/>
    <property type="match status" value="1"/>
</dbReference>
<evidence type="ECO:0000313" key="4">
    <source>
        <dbReference type="Proteomes" id="UP000192674"/>
    </source>
</evidence>
<proteinExistence type="predicted"/>
<sequence length="259" mass="27611">MADKQWKHVIIVLTTLALLVAPSAAATSTGTTITVLQLNICHGGMAVGCYRGDAVMVKAAEVVRVSKPQVLSVNEACSGDVDRLRPAMGPARALFVAARNLDGTPVLCRDSDQEYGNIIMVAADLAGTTEETGIYAAQYTAADGYRELRSWACLPAARLTACTTHLSADHAPTALAQCQDLLSRAVRFPRPTFVAGDFNLPEQGSPSMRDCDPGGFSRRGDGNVQYVYVSNDLSFVETTEIDMMGTTDHPGWLVTVTSP</sequence>
<name>A0A1W2AZS5_KIBAR</name>
<dbReference type="Proteomes" id="UP000192674">
    <property type="component" value="Unassembled WGS sequence"/>
</dbReference>
<keyword evidence="4" id="KW-1185">Reference proteome</keyword>
<gene>
    <name evidence="3" type="ORF">SAMN05661093_01245</name>
</gene>
<dbReference type="EMBL" id="FWXV01000001">
    <property type="protein sequence ID" value="SMC66225.1"/>
    <property type="molecule type" value="Genomic_DNA"/>
</dbReference>
<reference evidence="3 4" key="1">
    <citation type="submission" date="2017-04" db="EMBL/GenBank/DDBJ databases">
        <authorList>
            <person name="Afonso C.L."/>
            <person name="Miller P.J."/>
            <person name="Scott M.A."/>
            <person name="Spackman E."/>
            <person name="Goraichik I."/>
            <person name="Dimitrov K.M."/>
            <person name="Suarez D.L."/>
            <person name="Swayne D.E."/>
        </authorList>
    </citation>
    <scope>NUCLEOTIDE SEQUENCE [LARGE SCALE GENOMIC DNA]</scope>
    <source>
        <strain evidence="3 4">DSM 43828</strain>
    </source>
</reference>
<evidence type="ECO:0000256" key="1">
    <source>
        <dbReference type="SAM" id="SignalP"/>
    </source>
</evidence>
<protein>
    <recommendedName>
        <fullName evidence="2">Endonuclease/exonuclease/phosphatase domain-containing protein</fullName>
    </recommendedName>
</protein>
<dbReference type="GO" id="GO:0003824">
    <property type="term" value="F:catalytic activity"/>
    <property type="evidence" value="ECO:0007669"/>
    <property type="project" value="InterPro"/>
</dbReference>
<dbReference type="RefSeq" id="WP_084425012.1">
    <property type="nucleotide sequence ID" value="NZ_FWXV01000001.1"/>
</dbReference>
<accession>A0A1W2AZS5</accession>
<dbReference type="OrthoDB" id="3357160at2"/>
<feature type="domain" description="Endonuclease/exonuclease/phosphatase" evidence="2">
    <location>
        <begin position="53"/>
        <end position="233"/>
    </location>
</feature>
<dbReference type="AlphaFoldDB" id="A0A1W2AZS5"/>
<feature type="chain" id="PRO_5012122322" description="Endonuclease/exonuclease/phosphatase domain-containing protein" evidence="1">
    <location>
        <begin position="27"/>
        <end position="259"/>
    </location>
</feature>
<organism evidence="3 4">
    <name type="scientific">Kibdelosporangium aridum</name>
    <dbReference type="NCBI Taxonomy" id="2030"/>
    <lineage>
        <taxon>Bacteria</taxon>
        <taxon>Bacillati</taxon>
        <taxon>Actinomycetota</taxon>
        <taxon>Actinomycetes</taxon>
        <taxon>Pseudonocardiales</taxon>
        <taxon>Pseudonocardiaceae</taxon>
        <taxon>Kibdelosporangium</taxon>
    </lineage>
</organism>
<evidence type="ECO:0000259" key="2">
    <source>
        <dbReference type="Pfam" id="PF03372"/>
    </source>
</evidence>
<keyword evidence="1" id="KW-0732">Signal</keyword>
<evidence type="ECO:0000313" key="3">
    <source>
        <dbReference type="EMBL" id="SMC66225.1"/>
    </source>
</evidence>
<dbReference type="InterPro" id="IPR036691">
    <property type="entry name" value="Endo/exonu/phosph_ase_sf"/>
</dbReference>
<dbReference type="SUPFAM" id="SSF56219">
    <property type="entry name" value="DNase I-like"/>
    <property type="match status" value="1"/>
</dbReference>
<feature type="signal peptide" evidence="1">
    <location>
        <begin position="1"/>
        <end position="26"/>
    </location>
</feature>